<dbReference type="PROSITE" id="PS00107">
    <property type="entry name" value="PROTEIN_KINASE_ATP"/>
    <property type="match status" value="1"/>
</dbReference>
<dbReference type="GO" id="GO:0016020">
    <property type="term" value="C:membrane"/>
    <property type="evidence" value="ECO:0007669"/>
    <property type="project" value="TreeGrafter"/>
</dbReference>
<evidence type="ECO:0000313" key="8">
    <source>
        <dbReference type="Proteomes" id="UP000694844"/>
    </source>
</evidence>
<gene>
    <name evidence="9" type="primary">LOC111102411</name>
</gene>
<name>A0A8B8AH47_CRAVI</name>
<evidence type="ECO:0000256" key="3">
    <source>
        <dbReference type="ARBA" id="ARBA00022741"/>
    </source>
</evidence>
<organism evidence="8 9">
    <name type="scientific">Crassostrea virginica</name>
    <name type="common">Eastern oyster</name>
    <dbReference type="NCBI Taxonomy" id="6565"/>
    <lineage>
        <taxon>Eukaryota</taxon>
        <taxon>Metazoa</taxon>
        <taxon>Spiralia</taxon>
        <taxon>Lophotrochozoa</taxon>
        <taxon>Mollusca</taxon>
        <taxon>Bivalvia</taxon>
        <taxon>Autobranchia</taxon>
        <taxon>Pteriomorphia</taxon>
        <taxon>Ostreida</taxon>
        <taxon>Ostreoidea</taxon>
        <taxon>Ostreidae</taxon>
        <taxon>Crassostrea</taxon>
    </lineage>
</organism>
<feature type="binding site" evidence="6">
    <location>
        <position position="60"/>
    </location>
    <ligand>
        <name>ATP</name>
        <dbReference type="ChEBI" id="CHEBI:30616"/>
    </ligand>
</feature>
<protein>
    <submittedName>
        <fullName evidence="9">CBL-interacting protein kinase 31-like</fullName>
    </submittedName>
</protein>
<dbReference type="OrthoDB" id="193931at2759"/>
<dbReference type="PROSITE" id="PS50011">
    <property type="entry name" value="PROTEIN_KINASE_DOM"/>
    <property type="match status" value="1"/>
</dbReference>
<dbReference type="RefSeq" id="XP_022290827.1">
    <property type="nucleotide sequence ID" value="XM_022435119.1"/>
</dbReference>
<dbReference type="GO" id="GO:0005524">
    <property type="term" value="F:ATP binding"/>
    <property type="evidence" value="ECO:0007669"/>
    <property type="project" value="UniProtKB-UniRule"/>
</dbReference>
<dbReference type="KEGG" id="cvn:111102411"/>
<evidence type="ECO:0000256" key="6">
    <source>
        <dbReference type="PROSITE-ProRule" id="PRU10141"/>
    </source>
</evidence>
<dbReference type="Pfam" id="PF00069">
    <property type="entry name" value="Pkinase"/>
    <property type="match status" value="1"/>
</dbReference>
<keyword evidence="2" id="KW-0808">Transferase</keyword>
<dbReference type="PIRSF" id="PIRSF000654">
    <property type="entry name" value="Integrin-linked_kinase"/>
    <property type="match status" value="1"/>
</dbReference>
<dbReference type="GO" id="GO:0000045">
    <property type="term" value="P:autophagosome assembly"/>
    <property type="evidence" value="ECO:0007669"/>
    <property type="project" value="TreeGrafter"/>
</dbReference>
<dbReference type="FunFam" id="1.10.510.10:FF:000571">
    <property type="entry name" value="Maternal embryonic leucine zipper kinase"/>
    <property type="match status" value="1"/>
</dbReference>
<evidence type="ECO:0000313" key="9">
    <source>
        <dbReference type="RefSeq" id="XP_022290827.1"/>
    </source>
</evidence>
<sequence>MSLDLFETVFKETFVLADKKKRVGSYNLGRVIGRGAFGTVRLGTHLLSGEQAAVKVVPKKSILQKEKVRRRFWRELQALKRMDHPSIVCLKEWMETERNFYLVLTYINGETLRQYLNNVKRLSENEARRYINQMTSAIHYMHKQNIMHRDIKLENAVLQSGGRVFIVDFGLSVDVSNLENPKLCGSPTYMAPEILIKQNVTVAADIWSLGICVCYLVTGSHPYQMSFRDNYSALYFKILQGSTLPSFLSEECKDLIRRMLSVDPVNRIPAEEILTHAWFARIIS</sequence>
<dbReference type="GO" id="GO:0004674">
    <property type="term" value="F:protein serine/threonine kinase activity"/>
    <property type="evidence" value="ECO:0007669"/>
    <property type="project" value="UniProtKB-KW"/>
</dbReference>
<evidence type="ECO:0000259" key="7">
    <source>
        <dbReference type="PROSITE" id="PS50011"/>
    </source>
</evidence>
<dbReference type="InterPro" id="IPR045269">
    <property type="entry name" value="Atg1-like"/>
</dbReference>
<dbReference type="SMART" id="SM00220">
    <property type="entry name" value="S_TKc"/>
    <property type="match status" value="1"/>
</dbReference>
<proteinExistence type="predicted"/>
<dbReference type="GeneID" id="111102411"/>
<dbReference type="AlphaFoldDB" id="A0A8B8AH47"/>
<evidence type="ECO:0000256" key="5">
    <source>
        <dbReference type="ARBA" id="ARBA00022840"/>
    </source>
</evidence>
<dbReference type="Proteomes" id="UP000694844">
    <property type="component" value="Chromosome 7"/>
</dbReference>
<keyword evidence="5 6" id="KW-0067">ATP-binding</keyword>
<keyword evidence="4" id="KW-0418">Kinase</keyword>
<dbReference type="PANTHER" id="PTHR24348:SF22">
    <property type="entry name" value="NON-SPECIFIC SERINE_THREONINE PROTEIN KINASE"/>
    <property type="match status" value="1"/>
</dbReference>
<dbReference type="InterPro" id="IPR011009">
    <property type="entry name" value="Kinase-like_dom_sf"/>
</dbReference>
<dbReference type="SUPFAM" id="SSF56112">
    <property type="entry name" value="Protein kinase-like (PK-like)"/>
    <property type="match status" value="1"/>
</dbReference>
<dbReference type="GO" id="GO:0010506">
    <property type="term" value="P:regulation of autophagy"/>
    <property type="evidence" value="ECO:0007669"/>
    <property type="project" value="InterPro"/>
</dbReference>
<accession>A0A8B8AH47</accession>
<dbReference type="Gene3D" id="1.10.510.10">
    <property type="entry name" value="Transferase(Phosphotransferase) domain 1"/>
    <property type="match status" value="1"/>
</dbReference>
<dbReference type="FunFam" id="3.30.200.20:FF:000042">
    <property type="entry name" value="Aurora kinase A"/>
    <property type="match status" value="1"/>
</dbReference>
<evidence type="ECO:0000256" key="4">
    <source>
        <dbReference type="ARBA" id="ARBA00022777"/>
    </source>
</evidence>
<keyword evidence="3 6" id="KW-0547">Nucleotide-binding</keyword>
<dbReference type="InterPro" id="IPR000719">
    <property type="entry name" value="Prot_kinase_dom"/>
</dbReference>
<keyword evidence="8" id="KW-1185">Reference proteome</keyword>
<dbReference type="GO" id="GO:0005776">
    <property type="term" value="C:autophagosome"/>
    <property type="evidence" value="ECO:0007669"/>
    <property type="project" value="TreeGrafter"/>
</dbReference>
<dbReference type="GO" id="GO:0005829">
    <property type="term" value="C:cytosol"/>
    <property type="evidence" value="ECO:0007669"/>
    <property type="project" value="TreeGrafter"/>
</dbReference>
<keyword evidence="1" id="KW-0723">Serine/threonine-protein kinase</keyword>
<dbReference type="InterPro" id="IPR017441">
    <property type="entry name" value="Protein_kinase_ATP_BS"/>
</dbReference>
<dbReference type="PANTHER" id="PTHR24348">
    <property type="entry name" value="SERINE/THREONINE-PROTEIN KINASE UNC-51-RELATED"/>
    <property type="match status" value="1"/>
</dbReference>
<dbReference type="GO" id="GO:0000407">
    <property type="term" value="C:phagophore assembly site"/>
    <property type="evidence" value="ECO:0007669"/>
    <property type="project" value="TreeGrafter"/>
</dbReference>
<evidence type="ECO:0000256" key="2">
    <source>
        <dbReference type="ARBA" id="ARBA00022679"/>
    </source>
</evidence>
<feature type="domain" description="Protein kinase" evidence="7">
    <location>
        <begin position="26"/>
        <end position="279"/>
    </location>
</feature>
<reference evidence="9" key="1">
    <citation type="submission" date="2025-08" db="UniProtKB">
        <authorList>
            <consortium name="RefSeq"/>
        </authorList>
    </citation>
    <scope>IDENTIFICATION</scope>
    <source>
        <tissue evidence="9">Whole sample</tissue>
    </source>
</reference>
<evidence type="ECO:0000256" key="1">
    <source>
        <dbReference type="ARBA" id="ARBA00022527"/>
    </source>
</evidence>